<evidence type="ECO:0000313" key="1">
    <source>
        <dbReference type="EMBL" id="MFD2412527.1"/>
    </source>
</evidence>
<dbReference type="Proteomes" id="UP001597448">
    <property type="component" value="Unassembled WGS sequence"/>
</dbReference>
<accession>A0ABW5FEN2</accession>
<proteinExistence type="predicted"/>
<keyword evidence="2" id="KW-1185">Reference proteome</keyword>
<dbReference type="RefSeq" id="WP_209993226.1">
    <property type="nucleotide sequence ID" value="NZ_JBHSVQ010000001.1"/>
</dbReference>
<dbReference type="EMBL" id="JBHUKY010000035">
    <property type="protein sequence ID" value="MFD2412527.1"/>
    <property type="molecule type" value="Genomic_DNA"/>
</dbReference>
<reference evidence="2" key="1">
    <citation type="journal article" date="2019" name="Int. J. Syst. Evol. Microbiol.">
        <title>The Global Catalogue of Microorganisms (GCM) 10K type strain sequencing project: providing services to taxonomists for standard genome sequencing and annotation.</title>
        <authorList>
            <consortium name="The Broad Institute Genomics Platform"/>
            <consortium name="The Broad Institute Genome Sequencing Center for Infectious Disease"/>
            <person name="Wu L."/>
            <person name="Ma J."/>
        </authorList>
    </citation>
    <scope>NUCLEOTIDE SEQUENCE [LARGE SCALE GENOMIC DNA]</scope>
    <source>
        <strain evidence="2">CCM 8725</strain>
    </source>
</reference>
<sequence>MKLINPVGRDMSSGLEAHFEPLACMCGSGGGQFTGARGNSDSCFHCGCDCTSSSYGSGNDRNATTTIHRS</sequence>
<protein>
    <submittedName>
        <fullName evidence="1">Apre_1838 family putative sactipeptide bacteriocin</fullName>
    </submittedName>
</protein>
<dbReference type="InterPro" id="IPR023964">
    <property type="entry name" value="Bacteriocin_CLOSPO-01332_put"/>
</dbReference>
<comment type="caution">
    <text evidence="1">The sequence shown here is derived from an EMBL/GenBank/DDBJ whole genome shotgun (WGS) entry which is preliminary data.</text>
</comment>
<evidence type="ECO:0000313" key="2">
    <source>
        <dbReference type="Proteomes" id="UP001597448"/>
    </source>
</evidence>
<organism evidence="1 2">
    <name type="scientific">Paenibacillus rhizoplanae</name>
    <dbReference type="NCBI Taxonomy" id="1917181"/>
    <lineage>
        <taxon>Bacteria</taxon>
        <taxon>Bacillati</taxon>
        <taxon>Bacillota</taxon>
        <taxon>Bacilli</taxon>
        <taxon>Bacillales</taxon>
        <taxon>Paenibacillaceae</taxon>
        <taxon>Paenibacillus</taxon>
    </lineage>
</organism>
<dbReference type="NCBIfam" id="TIGR04067">
    <property type="entry name" value="oc_CLOSPO_01332"/>
    <property type="match status" value="1"/>
</dbReference>
<gene>
    <name evidence="1" type="ORF">ACFSX3_21780</name>
</gene>
<name>A0ABW5FEN2_9BACL</name>